<dbReference type="OrthoDB" id="9842707at2"/>
<dbReference type="RefSeq" id="WP_138087632.1">
    <property type="nucleotide sequence ID" value="NZ_VAUV01000013.1"/>
</dbReference>
<protein>
    <submittedName>
        <fullName evidence="1">Uncharacterized protein</fullName>
    </submittedName>
</protein>
<gene>
    <name evidence="1" type="ORF">FEM03_17785</name>
</gene>
<name>A0A5R8KD19_9BACT</name>
<evidence type="ECO:0000313" key="2">
    <source>
        <dbReference type="Proteomes" id="UP000306196"/>
    </source>
</evidence>
<reference evidence="1 2" key="1">
    <citation type="submission" date="2019-05" db="EMBL/GenBank/DDBJ databases">
        <title>Verrucobacter flavum gen. nov., sp. nov. a new member of the family Verrucomicrobiaceae.</title>
        <authorList>
            <person name="Szuroczki S."/>
            <person name="Abbaszade G."/>
            <person name="Szabo A."/>
            <person name="Felfoldi T."/>
            <person name="Schumann P."/>
            <person name="Boka K."/>
            <person name="Keki Z."/>
            <person name="Toumi M."/>
            <person name="Toth E."/>
        </authorList>
    </citation>
    <scope>NUCLEOTIDE SEQUENCE [LARGE SCALE GENOMIC DNA]</scope>
    <source>
        <strain evidence="1 2">MG-N-17</strain>
    </source>
</reference>
<organism evidence="1 2">
    <name type="scientific">Phragmitibacter flavus</name>
    <dbReference type="NCBI Taxonomy" id="2576071"/>
    <lineage>
        <taxon>Bacteria</taxon>
        <taxon>Pseudomonadati</taxon>
        <taxon>Verrucomicrobiota</taxon>
        <taxon>Verrucomicrobiia</taxon>
        <taxon>Verrucomicrobiales</taxon>
        <taxon>Verrucomicrobiaceae</taxon>
        <taxon>Phragmitibacter</taxon>
    </lineage>
</organism>
<proteinExistence type="predicted"/>
<evidence type="ECO:0000313" key="1">
    <source>
        <dbReference type="EMBL" id="TLD69489.1"/>
    </source>
</evidence>
<comment type="caution">
    <text evidence="1">The sequence shown here is derived from an EMBL/GenBank/DDBJ whole genome shotgun (WGS) entry which is preliminary data.</text>
</comment>
<dbReference type="AlphaFoldDB" id="A0A5R8KD19"/>
<dbReference type="EMBL" id="VAUV01000013">
    <property type="protein sequence ID" value="TLD69489.1"/>
    <property type="molecule type" value="Genomic_DNA"/>
</dbReference>
<dbReference type="Proteomes" id="UP000306196">
    <property type="component" value="Unassembled WGS sequence"/>
</dbReference>
<sequence>MKSSLQYTFLLSFLLLGAVRGSPVDTAHDWEKNPLLNSISISAQGIMGEYEAWSNDWSKSDRKPTEKDQIINRITESFFISFINCLAVARNPQLLTQGARFLDTQVPSEFDHLWKFVFIEFVNAARDADGKLLQSEHLINLKKRATN</sequence>
<accession>A0A5R8KD19</accession>
<keyword evidence="2" id="KW-1185">Reference proteome</keyword>